<dbReference type="SUPFAM" id="SSF64182">
    <property type="entry name" value="DHH phosphoesterases"/>
    <property type="match status" value="1"/>
</dbReference>
<dbReference type="FunFam" id="3.90.1640.10:FF:000002">
    <property type="entry name" value="Cyclic-di-AMP phosphodiesterase"/>
    <property type="match status" value="1"/>
</dbReference>
<dbReference type="Proteomes" id="UP000003340">
    <property type="component" value="Unassembled WGS sequence"/>
</dbReference>
<dbReference type="InterPro" id="IPR000160">
    <property type="entry name" value="GGDEF_dom"/>
</dbReference>
<dbReference type="AlphaFoldDB" id="C0E9C9"/>
<dbReference type="Pfam" id="PF24898">
    <property type="entry name" value="GGDEF_GdpP"/>
    <property type="match status" value="1"/>
</dbReference>
<dbReference type="GO" id="GO:0005886">
    <property type="term" value="C:plasma membrane"/>
    <property type="evidence" value="ECO:0007669"/>
    <property type="project" value="UniProtKB-SubCell"/>
</dbReference>
<proteinExistence type="inferred from homology"/>
<dbReference type="GO" id="GO:0003676">
    <property type="term" value="F:nucleic acid binding"/>
    <property type="evidence" value="ECO:0007669"/>
    <property type="project" value="UniProtKB-UniRule"/>
</dbReference>
<dbReference type="HOGENOM" id="CLU_018278_0_0_9"/>
<feature type="binding site" evidence="2">
    <location>
        <position position="421"/>
    </location>
    <ligand>
        <name>Mn(2+)</name>
        <dbReference type="ChEBI" id="CHEBI:29035"/>
        <label>2</label>
    </ligand>
</feature>
<dbReference type="STRING" id="537013.CLOSTMETH_00427"/>
<reference evidence="5 6" key="1">
    <citation type="submission" date="2009-01" db="EMBL/GenBank/DDBJ databases">
        <authorList>
            <person name="Fulton L."/>
            <person name="Clifton S."/>
            <person name="Fulton B."/>
            <person name="Xu J."/>
            <person name="Minx P."/>
            <person name="Pepin K.H."/>
            <person name="Johnson M."/>
            <person name="Bhonagiri V."/>
            <person name="Nash W.E."/>
            <person name="Mardis E.R."/>
            <person name="Wilson R.K."/>
        </authorList>
    </citation>
    <scope>NUCLEOTIDE SEQUENCE [LARGE SCALE GENOMIC DNA]</scope>
    <source>
        <strain evidence="5 6">DSM 5476</strain>
    </source>
</reference>
<dbReference type="GO" id="GO:0106409">
    <property type="term" value="F:cyclic-di-AMP phosphodiesterase activity"/>
    <property type="evidence" value="ECO:0007669"/>
    <property type="project" value="RHEA"/>
</dbReference>
<feature type="domain" description="GGDEF" evidence="4">
    <location>
        <begin position="178"/>
        <end position="306"/>
    </location>
</feature>
<dbReference type="PROSITE" id="PS50887">
    <property type="entry name" value="GGDEF"/>
    <property type="match status" value="1"/>
</dbReference>
<dbReference type="Gene3D" id="3.30.450.20">
    <property type="entry name" value="PAS domain"/>
    <property type="match status" value="1"/>
</dbReference>
<dbReference type="InterPro" id="IPR014528">
    <property type="entry name" value="GdpP/PdeA"/>
</dbReference>
<protein>
    <recommendedName>
        <fullName evidence="1">Cyclic-di-AMP phosphodiesterase</fullName>
        <ecNumber evidence="1">3.1.4.-</ecNumber>
    </recommendedName>
</protein>
<comment type="cofactor">
    <cofactor evidence="2">
        <name>Mn(2+)</name>
        <dbReference type="ChEBI" id="CHEBI:29035"/>
    </cofactor>
    <text evidence="2">For phosphodiesterase activity, probably binds 2 Mn(2+) per subunit.</text>
</comment>
<keyword evidence="2" id="KW-0479">Metal-binding</keyword>
<gene>
    <name evidence="5" type="ORF">CLOSTMETH_00427</name>
</gene>
<comment type="subcellular location">
    <subcellularLocation>
        <location evidence="1">Cell membrane</location>
    </subcellularLocation>
</comment>
<keyword evidence="2" id="KW-0464">Manganese</keyword>
<keyword evidence="6" id="KW-1185">Reference proteome</keyword>
<dbReference type="Gene3D" id="3.90.1640.10">
    <property type="entry name" value="inorganic pyrophosphatase (n-terminal core)"/>
    <property type="match status" value="1"/>
</dbReference>
<dbReference type="InterPro" id="IPR038763">
    <property type="entry name" value="DHH_sf"/>
</dbReference>
<evidence type="ECO:0000256" key="3">
    <source>
        <dbReference type="SAM" id="Phobius"/>
    </source>
</evidence>
<comment type="caution">
    <text evidence="5">The sequence shown here is derived from an EMBL/GenBank/DDBJ whole genome shotgun (WGS) entry which is preliminary data.</text>
</comment>
<name>C0E9C9_9FIRM</name>
<dbReference type="Pfam" id="PF02272">
    <property type="entry name" value="DHHA1"/>
    <property type="match status" value="1"/>
</dbReference>
<evidence type="ECO:0000313" key="5">
    <source>
        <dbReference type="EMBL" id="EEG31959.1"/>
    </source>
</evidence>
<dbReference type="PANTHER" id="PTHR47618">
    <property type="entry name" value="BIFUNCTIONAL OLIGORIBONUCLEASE AND PAP PHOSPHATASE NRNA"/>
    <property type="match status" value="1"/>
</dbReference>
<dbReference type="InterPro" id="IPR043128">
    <property type="entry name" value="Rev_trsase/Diguanyl_cyclase"/>
</dbReference>
<keyword evidence="3" id="KW-1133">Transmembrane helix</keyword>
<feature type="binding site" evidence="2">
    <location>
        <position position="355"/>
    </location>
    <ligand>
        <name>Mn(2+)</name>
        <dbReference type="ChEBI" id="CHEBI:29035"/>
        <label>2</label>
    </ligand>
</feature>
<feature type="binding site" evidence="2">
    <location>
        <position position="353"/>
    </location>
    <ligand>
        <name>Mn(2+)</name>
        <dbReference type="ChEBI" id="CHEBI:29035"/>
        <label>1</label>
    </ligand>
</feature>
<keyword evidence="3" id="KW-0812">Transmembrane</keyword>
<dbReference type="InterPro" id="IPR001667">
    <property type="entry name" value="DDH_dom"/>
</dbReference>
<comment type="catalytic activity">
    <reaction evidence="1">
        <text>3',3'-c-di-AMP + H2O = 5'-O-phosphonoadenylyl-(3'-&gt;5')-adenosine + H(+)</text>
        <dbReference type="Rhea" id="RHEA:54420"/>
        <dbReference type="ChEBI" id="CHEBI:15377"/>
        <dbReference type="ChEBI" id="CHEBI:15378"/>
        <dbReference type="ChEBI" id="CHEBI:71500"/>
        <dbReference type="ChEBI" id="CHEBI:138171"/>
    </reaction>
</comment>
<dbReference type="InterPro" id="IPR003156">
    <property type="entry name" value="DHHA1_dom"/>
</dbReference>
<evidence type="ECO:0000259" key="4">
    <source>
        <dbReference type="PROSITE" id="PS50887"/>
    </source>
</evidence>
<feature type="binding site" evidence="2">
    <location>
        <position position="445"/>
    </location>
    <ligand>
        <name>Mn(2+)</name>
        <dbReference type="ChEBI" id="CHEBI:29035"/>
        <label>2</label>
    </ligand>
</feature>
<comment type="similarity">
    <text evidence="1">Belongs to the GdpP/PdeA phosphodiesterase family.</text>
</comment>
<dbReference type="PIRSF" id="PIRSF026583">
    <property type="entry name" value="YybT"/>
    <property type="match status" value="1"/>
</dbReference>
<dbReference type="Gene3D" id="3.10.310.30">
    <property type="match status" value="1"/>
</dbReference>
<feature type="binding site" evidence="2">
    <location>
        <position position="499"/>
    </location>
    <ligand>
        <name>Mn(2+)</name>
        <dbReference type="ChEBI" id="CHEBI:29035"/>
        <label>2</label>
    </ligand>
</feature>
<keyword evidence="1 3" id="KW-0472">Membrane</keyword>
<evidence type="ECO:0000256" key="2">
    <source>
        <dbReference type="PIRSR" id="PIRSR026583-50"/>
    </source>
</evidence>
<dbReference type="EC" id="3.1.4.-" evidence="1"/>
<feature type="transmembrane region" description="Helical" evidence="3">
    <location>
        <begin position="7"/>
        <end position="29"/>
    </location>
</feature>
<dbReference type="GO" id="GO:0046872">
    <property type="term" value="F:metal ion binding"/>
    <property type="evidence" value="ECO:0007669"/>
    <property type="project" value="UniProtKB-KW"/>
</dbReference>
<evidence type="ECO:0000256" key="1">
    <source>
        <dbReference type="PIRNR" id="PIRNR026583"/>
    </source>
</evidence>
<dbReference type="eggNOG" id="COG3887">
    <property type="taxonomic scope" value="Bacteria"/>
</dbReference>
<sequence length="652" mass="72747">MKKKSVWSIRALMIVLIALCVGLSAMLWFADRTLFWIAAPFVLFAVLPSAVLISTFKKQLRQLLHRLSLEFGTPKSNALYHFPLPVVVCDFDGKMLWYNDLFQRMVVDNEEMIGFNFEQLSGHHLDDFLEENGVQLTYRDKGYCVYGSQSEEDEGGLYTLYFCENTELVRTAEEYQLSRPSVLLVMIDNYEEVFEGKKESAKSSILGSIDEAIEEFMGKTTGFFKRLNHDRFVIVIEQRHLQQIIASRFYILDKVRELLKEDRTPVTLSIGVGSGGKTLAESEAYARQALDMALGRGGDQAAVKTPNGFDFYGGVSKGVEKRTKVKTRIIATALKEFIDQSENVIVMGHRFGDLDCMGSAIGLARAIRKLGKNCFIAVDYKKNLATALIDRVIEAGHDDLFIHPVDALDIITPRTLLIITDTHNPDLLESPGIYEKCSNVVVIDHHRKMVNYIDRAVIFYHEPYSSSASEMVSELVQYLGDFKLGSLEAEALLAGIMLDTKNFVIKAGVRTFEAAAYLKGLGADTVSVRKLFSNSIDSYQRKTRIVSGAETYRNCAIAMGDFQCEDIRIVAPQAADELLGISNVDASFVLYRTGTTANITARSLGAINAQVVMEMLGGGGHQTMAATQLENTNLEKARQMLLEAIDKYLTQS</sequence>
<feature type="binding site" evidence="2">
    <location>
        <position position="349"/>
    </location>
    <ligand>
        <name>Mn(2+)</name>
        <dbReference type="ChEBI" id="CHEBI:29035"/>
        <label>1</label>
    </ligand>
</feature>
<feature type="transmembrane region" description="Helical" evidence="3">
    <location>
        <begin position="35"/>
        <end position="56"/>
    </location>
</feature>
<comment type="function">
    <text evidence="1">Has phosphodiesterase (PDE) activity against cyclic-di-AMP (c-di-AMP).</text>
</comment>
<dbReference type="InterPro" id="IPR051319">
    <property type="entry name" value="Oligoribo/pAp-PDE_c-di-AMP_PDE"/>
</dbReference>
<accession>C0E9C9</accession>
<dbReference type="GO" id="GO:0016787">
    <property type="term" value="F:hydrolase activity"/>
    <property type="evidence" value="ECO:0007669"/>
    <property type="project" value="UniProtKB-UniRule"/>
</dbReference>
<dbReference type="Pfam" id="PF01368">
    <property type="entry name" value="DHH"/>
    <property type="match status" value="1"/>
</dbReference>
<dbReference type="EMBL" id="ACEC01000019">
    <property type="protein sequence ID" value="EEG31959.1"/>
    <property type="molecule type" value="Genomic_DNA"/>
</dbReference>
<dbReference type="PANTHER" id="PTHR47618:SF2">
    <property type="entry name" value="CYCLIC-DI-AMP PHOSPHODIESTERASE GDPP"/>
    <property type="match status" value="1"/>
</dbReference>
<evidence type="ECO:0000313" key="6">
    <source>
        <dbReference type="Proteomes" id="UP000003340"/>
    </source>
</evidence>
<feature type="binding site" evidence="2">
    <location>
        <position position="421"/>
    </location>
    <ligand>
        <name>Mn(2+)</name>
        <dbReference type="ChEBI" id="CHEBI:29035"/>
        <label>1</label>
    </ligand>
</feature>
<reference evidence="5 6" key="2">
    <citation type="submission" date="2009-02" db="EMBL/GenBank/DDBJ databases">
        <title>Draft genome sequence of Clostridium methylpentosum (DSM 5476).</title>
        <authorList>
            <person name="Sudarsanam P."/>
            <person name="Ley R."/>
            <person name="Guruge J."/>
            <person name="Turnbaugh P.J."/>
            <person name="Mahowald M."/>
            <person name="Liep D."/>
            <person name="Gordon J."/>
        </authorList>
    </citation>
    <scope>NUCLEOTIDE SEQUENCE [LARGE SCALE GENOMIC DNA]</scope>
    <source>
        <strain evidence="5 6">DSM 5476</strain>
    </source>
</reference>
<organism evidence="5 6">
    <name type="scientific">[Clostridium] methylpentosum DSM 5476</name>
    <dbReference type="NCBI Taxonomy" id="537013"/>
    <lineage>
        <taxon>Bacteria</taxon>
        <taxon>Bacillati</taxon>
        <taxon>Bacillota</taxon>
        <taxon>Clostridia</taxon>
        <taxon>Eubacteriales</taxon>
        <taxon>Oscillospiraceae</taxon>
        <taxon>Oscillospiraceae incertae sedis</taxon>
    </lineage>
</organism>
<keyword evidence="1" id="KW-0378">Hydrolase</keyword>
<dbReference type="SMART" id="SM00267">
    <property type="entry name" value="GGDEF"/>
    <property type="match status" value="1"/>
</dbReference>
<keyword evidence="1" id="KW-1003">Cell membrane</keyword>
<dbReference type="Gene3D" id="3.30.70.270">
    <property type="match status" value="1"/>
</dbReference>